<dbReference type="PATRIC" id="fig|1396.535.peg.487"/>
<sequence>MKKEYLHPYSNPRTHNMGVERTTETGLRACVDWVGATFKNIEMEQLIFDVLKLNSDDFSNGDGNYGYKESFRYGSIVIYFNGREDMGLHLELKGRGCREYENLGKQTWKELFQSIFAHQGYLTRLDTAVDDFEGMFTIPKLVNKIKKAELISPFKLARVLETIKIHSGDVNGMTLYFGSPQSDIQIRIYDKLAERKGTNYNVSEDIKVWIRTELQLRDEKAMRVAEIITSKEDGEESIGETVCGILKHYLRFVEKGKSKDTNKRRWKTAKFWDKFLGEVEKLPLTTITEEKTVLETKEWLKRSLAPTLALVYKAFDNDIDQIAEIIDEGCNRLKTKHYEMIRKHQEGIKKAPIVCETIRATEK</sequence>
<reference evidence="3 4" key="1">
    <citation type="submission" date="2015-09" db="EMBL/GenBank/DDBJ databases">
        <title>Bacillus cereus food isolates.</title>
        <authorList>
            <person name="Boekhorst J."/>
        </authorList>
    </citation>
    <scope>NUCLEOTIDE SEQUENCE [LARGE SCALE GENOMIC DNA]</scope>
    <source>
        <strain evidence="3 4">B4088</strain>
    </source>
</reference>
<dbReference type="AlphaFoldDB" id="A0A164L254"/>
<feature type="domain" description="Rolling Circle replication initiation protein N-terminal" evidence="2">
    <location>
        <begin position="29"/>
        <end position="113"/>
    </location>
</feature>
<name>A0A164L254_BACCE</name>
<dbReference type="Proteomes" id="UP000076482">
    <property type="component" value="Unassembled WGS sequence"/>
</dbReference>
<gene>
    <name evidence="3" type="ORF">B4088_5720</name>
</gene>
<evidence type="ECO:0000259" key="2">
    <source>
        <dbReference type="Pfam" id="PF18106"/>
    </source>
</evidence>
<dbReference type="InterPro" id="IPR003491">
    <property type="entry name" value="REP-like_C"/>
</dbReference>
<organism evidence="3 4">
    <name type="scientific">Bacillus cereus</name>
    <dbReference type="NCBI Taxonomy" id="1396"/>
    <lineage>
        <taxon>Bacteria</taxon>
        <taxon>Bacillati</taxon>
        <taxon>Bacillota</taxon>
        <taxon>Bacilli</taxon>
        <taxon>Bacillales</taxon>
        <taxon>Bacillaceae</taxon>
        <taxon>Bacillus</taxon>
        <taxon>Bacillus cereus group</taxon>
    </lineage>
</organism>
<accession>A0A164L254</accession>
<dbReference type="InterPro" id="IPR040819">
    <property type="entry name" value="Rol_Rep_N"/>
</dbReference>
<evidence type="ECO:0000259" key="1">
    <source>
        <dbReference type="Pfam" id="PF02486"/>
    </source>
</evidence>
<dbReference type="Pfam" id="PF18106">
    <property type="entry name" value="Rol_Rep_N"/>
    <property type="match status" value="1"/>
</dbReference>
<comment type="caution">
    <text evidence="3">The sequence shown here is derived from an EMBL/GenBank/DDBJ whole genome shotgun (WGS) entry which is preliminary data.</text>
</comment>
<dbReference type="EMBL" id="LJKE01000111">
    <property type="protein sequence ID" value="KZD53958.1"/>
    <property type="molecule type" value="Genomic_DNA"/>
</dbReference>
<feature type="domain" description="Replication initiation protein-like C-terminal" evidence="1">
    <location>
        <begin position="122"/>
        <end position="325"/>
    </location>
</feature>
<evidence type="ECO:0000313" key="3">
    <source>
        <dbReference type="EMBL" id="KZD53958.1"/>
    </source>
</evidence>
<dbReference type="Pfam" id="PF02486">
    <property type="entry name" value="Rep_trans"/>
    <property type="match status" value="1"/>
</dbReference>
<evidence type="ECO:0000313" key="4">
    <source>
        <dbReference type="Proteomes" id="UP000076482"/>
    </source>
</evidence>
<proteinExistence type="predicted"/>
<protein>
    <submittedName>
        <fullName evidence="3">Orf3</fullName>
    </submittedName>
</protein>